<feature type="region of interest" description="Disordered" evidence="1">
    <location>
        <begin position="1"/>
        <end position="31"/>
    </location>
</feature>
<gene>
    <name evidence="2" type="ORF">SCE1572_36830</name>
</gene>
<organism evidence="2 3">
    <name type="scientific">Sorangium cellulosum So0157-2</name>
    <dbReference type="NCBI Taxonomy" id="1254432"/>
    <lineage>
        <taxon>Bacteria</taxon>
        <taxon>Pseudomonadati</taxon>
        <taxon>Myxococcota</taxon>
        <taxon>Polyangia</taxon>
        <taxon>Polyangiales</taxon>
        <taxon>Polyangiaceae</taxon>
        <taxon>Sorangium</taxon>
    </lineage>
</organism>
<proteinExistence type="predicted"/>
<dbReference type="HOGENOM" id="CLU_2510955_0_0_7"/>
<evidence type="ECO:0000313" key="2">
    <source>
        <dbReference type="EMBL" id="AGP39573.1"/>
    </source>
</evidence>
<accession>S4Y9V8</accession>
<evidence type="ECO:0000256" key="1">
    <source>
        <dbReference type="SAM" id="MobiDB-lite"/>
    </source>
</evidence>
<dbReference type="Proteomes" id="UP000014803">
    <property type="component" value="Chromosome"/>
</dbReference>
<dbReference type="PATRIC" id="fig|1254432.3.peg.8344"/>
<reference evidence="2 3" key="1">
    <citation type="journal article" date="2013" name="Sci. Rep.">
        <title>Extraordinary expansion of a Sorangium cellulosum genome from an alkaline milieu.</title>
        <authorList>
            <person name="Han K."/>
            <person name="Li Z.F."/>
            <person name="Peng R."/>
            <person name="Zhu L.P."/>
            <person name="Zhou T."/>
            <person name="Wang L.G."/>
            <person name="Li S.G."/>
            <person name="Zhang X.B."/>
            <person name="Hu W."/>
            <person name="Wu Z.H."/>
            <person name="Qin N."/>
            <person name="Li Y.Z."/>
        </authorList>
    </citation>
    <scope>NUCLEOTIDE SEQUENCE [LARGE SCALE GENOMIC DNA]</scope>
    <source>
        <strain evidence="2 3">So0157-2</strain>
    </source>
</reference>
<evidence type="ECO:0000313" key="3">
    <source>
        <dbReference type="Proteomes" id="UP000014803"/>
    </source>
</evidence>
<dbReference type="STRING" id="1254432.SCE1572_36830"/>
<dbReference type="KEGG" id="scu:SCE1572_36830"/>
<dbReference type="EMBL" id="CP003969">
    <property type="protein sequence ID" value="AGP39573.1"/>
    <property type="molecule type" value="Genomic_DNA"/>
</dbReference>
<name>S4Y9V8_SORCE</name>
<dbReference type="AlphaFoldDB" id="S4Y9V8"/>
<sequence length="85" mass="9456">MNGGIRSEQQIAQHRAAGPDDALGPPPPEPLAVLRRRGRLVRRFAERCAELYTFPKIRCFLPLYTPDVPLLRALDVRPRAGGPVT</sequence>
<protein>
    <submittedName>
        <fullName evidence="2">Uncharacterized protein</fullName>
    </submittedName>
</protein>